<dbReference type="OrthoDB" id="10482851at2759"/>
<keyword evidence="2" id="KW-0472">Membrane</keyword>
<keyword evidence="2" id="KW-0812">Transmembrane</keyword>
<feature type="transmembrane region" description="Helical" evidence="2">
    <location>
        <begin position="129"/>
        <end position="150"/>
    </location>
</feature>
<protein>
    <submittedName>
        <fullName evidence="3">Uncharacterized protein</fullName>
    </submittedName>
</protein>
<dbReference type="AlphaFoldDB" id="A0A8J5XPP8"/>
<gene>
    <name evidence="3" type="ORF">KFE25_003512</name>
</gene>
<feature type="transmembrane region" description="Helical" evidence="2">
    <location>
        <begin position="238"/>
        <end position="265"/>
    </location>
</feature>
<dbReference type="Proteomes" id="UP000751190">
    <property type="component" value="Unassembled WGS sequence"/>
</dbReference>
<feature type="region of interest" description="Disordered" evidence="1">
    <location>
        <begin position="286"/>
        <end position="310"/>
    </location>
</feature>
<name>A0A8J5XPP8_DIALT</name>
<evidence type="ECO:0000313" key="4">
    <source>
        <dbReference type="Proteomes" id="UP000751190"/>
    </source>
</evidence>
<evidence type="ECO:0000313" key="3">
    <source>
        <dbReference type="EMBL" id="KAG8464449.1"/>
    </source>
</evidence>
<keyword evidence="4" id="KW-1185">Reference proteome</keyword>
<evidence type="ECO:0000256" key="2">
    <source>
        <dbReference type="SAM" id="Phobius"/>
    </source>
</evidence>
<feature type="transmembrane region" description="Helical" evidence="2">
    <location>
        <begin position="12"/>
        <end position="37"/>
    </location>
</feature>
<feature type="transmembrane region" description="Helical" evidence="2">
    <location>
        <begin position="91"/>
        <end position="117"/>
    </location>
</feature>
<keyword evidence="2" id="KW-1133">Transmembrane helix</keyword>
<proteinExistence type="predicted"/>
<organism evidence="3 4">
    <name type="scientific">Diacronema lutheri</name>
    <name type="common">Unicellular marine alga</name>
    <name type="synonym">Monochrysis lutheri</name>
    <dbReference type="NCBI Taxonomy" id="2081491"/>
    <lineage>
        <taxon>Eukaryota</taxon>
        <taxon>Haptista</taxon>
        <taxon>Haptophyta</taxon>
        <taxon>Pavlovophyceae</taxon>
        <taxon>Pavlovales</taxon>
        <taxon>Pavlovaceae</taxon>
        <taxon>Diacronema</taxon>
    </lineage>
</organism>
<feature type="transmembrane region" description="Helical" evidence="2">
    <location>
        <begin position="184"/>
        <end position="204"/>
    </location>
</feature>
<feature type="transmembrane region" description="Helical" evidence="2">
    <location>
        <begin position="211"/>
        <end position="232"/>
    </location>
</feature>
<evidence type="ECO:0000256" key="1">
    <source>
        <dbReference type="SAM" id="MobiDB-lite"/>
    </source>
</evidence>
<feature type="compositionally biased region" description="Basic and acidic residues" evidence="1">
    <location>
        <begin position="299"/>
        <end position="310"/>
    </location>
</feature>
<reference evidence="3" key="1">
    <citation type="submission" date="2021-05" db="EMBL/GenBank/DDBJ databases">
        <title>The genome of the haptophyte Pavlova lutheri (Diacronema luteri, Pavlovales) - a model for lipid biosynthesis in eukaryotic algae.</title>
        <authorList>
            <person name="Hulatt C.J."/>
            <person name="Posewitz M.C."/>
        </authorList>
    </citation>
    <scope>NUCLEOTIDE SEQUENCE</scope>
    <source>
        <strain evidence="3">NIVA-4/92</strain>
    </source>
</reference>
<dbReference type="EMBL" id="JAGTXO010000013">
    <property type="protein sequence ID" value="KAG8464449.1"/>
    <property type="molecule type" value="Genomic_DNA"/>
</dbReference>
<comment type="caution">
    <text evidence="3">The sequence shown here is derived from an EMBL/GenBank/DDBJ whole genome shotgun (WGS) entry which is preliminary data.</text>
</comment>
<sequence length="310" mass="34184">MAAAVAISSRPLWWGGVASILAAIAFFLSCLLNLAFLSGTAFKTKNPLIAFERNGTTIDATMQAKAFRKYLDLDVDLLKQLWAYRVESANLAAVTAAVTTLAFFLLLAAIFSLADAFEQHSGHRATKTLLIPAFLFATVLQVLDLTFYAGQVTTSSFIYSIWKIDDSTLKNLEISHALTNSREFWMLGMVWWFTMIGMATAAYLNGRTKMLYSSWTFLTVVIALLAFIGFLAEVGRLRWFMAAAALDIAIAILVSFFFMPIWLVWTGIYLLSRRAKDFDEVPVSGNDNGAPRAVPSAAADHDETPRAMGV</sequence>
<accession>A0A8J5XPP8</accession>